<dbReference type="OrthoDB" id="303547at2759"/>
<proteinExistence type="predicted"/>
<evidence type="ECO:0000256" key="1">
    <source>
        <dbReference type="SAM" id="Coils"/>
    </source>
</evidence>
<dbReference type="AlphaFoldDB" id="A0A078AXT3"/>
<sequence length="739" mass="85352">MESSEQTADTVIQAEETKVSRFKNIISANKPKTDGAANNSQTNVLDQDLLKFRIPLHLDQLLQLNVEHLRDVIEEIIKTMNRQQFTLTGTSSSIFKCNSTIHDMKKEFKEIKHEEKLHGTLSSIENLALNQQLIKRNISGVTSNYEEIEEKINDLVNKIQGFELLRQSSNKLPENGMDFSFDNRQVSQQFNTNVEDRLKKLEEQILKKANIQESQVSNINPISNDDSVIQELIKKQESKVQIHQQQIEGLQRNNQKTLSQIEQIFNELQSLKQSLDSKVNKLQFDQDIAALQKIKTPGIMQRKEQSNQNVVTFQQDQLNNLSDINIKLLNHEESIKDIISHYSKYNFDDFFANLQHLQKQQTQDKEHNLKTFDQNKISMDQLQKQINNINTFVQNTQSKLNQLNDSMNKQSVINENFANKLQEIVRGIQGLRSQSVTSTKIPETNYTSMNRSSQLEDQDLLFEINDEIRQIKEEFQNFKKSGGSFLISQNLQTPINLDQASAVQLEQSIVERVNQALAQFGQNFIPKDDLQRNIHQVESNMKQYVERAFTNNSPRRDDSDDAMLSRKPLNGTFCASCDKELVNLYQKQNEFQIWNKMPFRNPGERIAKVGQGFSKMLAMVSPQSTMSQLNKTSSKFIPNSSVYKSLTRVPQLKDISSQDFMRMPETTDSKRDSSRNKFVQKNRKLMTMKRPIGIKTANNSDDDMNPNILDQSSNQLPLIAKSRRNQDQSQMKTYLIQIE</sequence>
<reference evidence="2 3" key="1">
    <citation type="submission" date="2014-06" db="EMBL/GenBank/DDBJ databases">
        <authorList>
            <person name="Swart Estienne"/>
        </authorList>
    </citation>
    <scope>NUCLEOTIDE SEQUENCE [LARGE SCALE GENOMIC DNA]</scope>
    <source>
        <strain evidence="2 3">130c</strain>
    </source>
</reference>
<feature type="coiled-coil region" evidence="1">
    <location>
        <begin position="138"/>
        <end position="165"/>
    </location>
</feature>
<dbReference type="EMBL" id="CCKQ01015444">
    <property type="protein sequence ID" value="CDW87260.1"/>
    <property type="molecule type" value="Genomic_DNA"/>
</dbReference>
<evidence type="ECO:0000313" key="3">
    <source>
        <dbReference type="Proteomes" id="UP000039865"/>
    </source>
</evidence>
<keyword evidence="1" id="KW-0175">Coiled coil</keyword>
<evidence type="ECO:0000313" key="2">
    <source>
        <dbReference type="EMBL" id="CDW87260.1"/>
    </source>
</evidence>
<dbReference type="Proteomes" id="UP000039865">
    <property type="component" value="Unassembled WGS sequence"/>
</dbReference>
<name>A0A078AXT3_STYLE</name>
<feature type="coiled-coil region" evidence="1">
    <location>
        <begin position="191"/>
        <end position="281"/>
    </location>
</feature>
<gene>
    <name evidence="2" type="primary">Contig5480.g5858</name>
    <name evidence="2" type="ORF">STYLEM_16363</name>
</gene>
<accession>A0A078AXT3</accession>
<protein>
    <submittedName>
        <fullName evidence="2">Uncharacterized protein</fullName>
    </submittedName>
</protein>
<organism evidence="2 3">
    <name type="scientific">Stylonychia lemnae</name>
    <name type="common">Ciliate</name>
    <dbReference type="NCBI Taxonomy" id="5949"/>
    <lineage>
        <taxon>Eukaryota</taxon>
        <taxon>Sar</taxon>
        <taxon>Alveolata</taxon>
        <taxon>Ciliophora</taxon>
        <taxon>Intramacronucleata</taxon>
        <taxon>Spirotrichea</taxon>
        <taxon>Stichotrichia</taxon>
        <taxon>Sporadotrichida</taxon>
        <taxon>Oxytrichidae</taxon>
        <taxon>Stylonychinae</taxon>
        <taxon>Stylonychia</taxon>
    </lineage>
</organism>
<keyword evidence="3" id="KW-1185">Reference proteome</keyword>
<dbReference type="InParanoid" id="A0A078AXT3"/>